<comment type="similarity">
    <text evidence="8">Belongs to the exbB/tolQ family.</text>
</comment>
<dbReference type="InterPro" id="IPR002898">
    <property type="entry name" value="MotA_ExbB_proton_chnl"/>
</dbReference>
<evidence type="ECO:0000256" key="8">
    <source>
        <dbReference type="RuleBase" id="RU004057"/>
    </source>
</evidence>
<keyword evidence="6 9" id="KW-1133">Transmembrane helix</keyword>
<keyword evidence="5 8" id="KW-0653">Protein transport</keyword>
<reference evidence="11 12" key="1">
    <citation type="submission" date="2021-12" db="EMBL/GenBank/DDBJ databases">
        <title>Discovery of the Pendulisporaceae a myxobacterial family with distinct sporulation behavior and unique specialized metabolism.</title>
        <authorList>
            <person name="Garcia R."/>
            <person name="Popoff A."/>
            <person name="Bader C.D."/>
            <person name="Loehr J."/>
            <person name="Walesch S."/>
            <person name="Walt C."/>
            <person name="Boldt J."/>
            <person name="Bunk B."/>
            <person name="Haeckl F.J.F.P.J."/>
            <person name="Gunesch A.P."/>
            <person name="Birkelbach J."/>
            <person name="Nuebel U."/>
            <person name="Pietschmann T."/>
            <person name="Bach T."/>
            <person name="Mueller R."/>
        </authorList>
    </citation>
    <scope>NUCLEOTIDE SEQUENCE [LARGE SCALE GENOMIC DNA]</scope>
    <source>
        <strain evidence="11 12">MSr12523</strain>
    </source>
</reference>
<evidence type="ECO:0000256" key="3">
    <source>
        <dbReference type="ARBA" id="ARBA00022475"/>
    </source>
</evidence>
<feature type="domain" description="MotA/TolQ/ExbB proton channel" evidence="10">
    <location>
        <begin position="75"/>
        <end position="197"/>
    </location>
</feature>
<accession>A0ABZ2K739</accession>
<dbReference type="Pfam" id="PF01618">
    <property type="entry name" value="MotA_ExbB"/>
    <property type="match status" value="1"/>
</dbReference>
<dbReference type="Proteomes" id="UP001379533">
    <property type="component" value="Chromosome"/>
</dbReference>
<evidence type="ECO:0000256" key="9">
    <source>
        <dbReference type="SAM" id="Phobius"/>
    </source>
</evidence>
<organism evidence="11 12">
    <name type="scientific">Pendulispora brunnea</name>
    <dbReference type="NCBI Taxonomy" id="2905690"/>
    <lineage>
        <taxon>Bacteria</taxon>
        <taxon>Pseudomonadati</taxon>
        <taxon>Myxococcota</taxon>
        <taxon>Myxococcia</taxon>
        <taxon>Myxococcales</taxon>
        <taxon>Sorangiineae</taxon>
        <taxon>Pendulisporaceae</taxon>
        <taxon>Pendulispora</taxon>
    </lineage>
</organism>
<evidence type="ECO:0000313" key="12">
    <source>
        <dbReference type="Proteomes" id="UP001379533"/>
    </source>
</evidence>
<evidence type="ECO:0000256" key="1">
    <source>
        <dbReference type="ARBA" id="ARBA00004651"/>
    </source>
</evidence>
<dbReference type="InterPro" id="IPR050790">
    <property type="entry name" value="ExbB/TolQ_transport"/>
</dbReference>
<feature type="transmembrane region" description="Helical" evidence="9">
    <location>
        <begin position="159"/>
        <end position="185"/>
    </location>
</feature>
<comment type="subcellular location">
    <subcellularLocation>
        <location evidence="1">Cell membrane</location>
        <topology evidence="1">Multi-pass membrane protein</topology>
    </subcellularLocation>
    <subcellularLocation>
        <location evidence="8">Membrane</location>
        <topology evidence="8">Multi-pass membrane protein</topology>
    </subcellularLocation>
</comment>
<keyword evidence="3" id="KW-1003">Cell membrane</keyword>
<evidence type="ECO:0000313" key="11">
    <source>
        <dbReference type="EMBL" id="WXA94500.1"/>
    </source>
</evidence>
<keyword evidence="7 9" id="KW-0472">Membrane</keyword>
<feature type="transmembrane region" description="Helical" evidence="9">
    <location>
        <begin position="113"/>
        <end position="139"/>
    </location>
</feature>
<evidence type="ECO:0000256" key="5">
    <source>
        <dbReference type="ARBA" id="ARBA00022927"/>
    </source>
</evidence>
<evidence type="ECO:0000259" key="10">
    <source>
        <dbReference type="Pfam" id="PF01618"/>
    </source>
</evidence>
<dbReference type="EMBL" id="CP089982">
    <property type="protein sequence ID" value="WXA94500.1"/>
    <property type="molecule type" value="Genomic_DNA"/>
</dbReference>
<evidence type="ECO:0000256" key="6">
    <source>
        <dbReference type="ARBA" id="ARBA00022989"/>
    </source>
</evidence>
<evidence type="ECO:0000256" key="7">
    <source>
        <dbReference type="ARBA" id="ARBA00023136"/>
    </source>
</evidence>
<keyword evidence="2 8" id="KW-0813">Transport</keyword>
<protein>
    <submittedName>
        <fullName evidence="11">MotA/TolQ/ExbB proton channel family protein</fullName>
    </submittedName>
</protein>
<evidence type="ECO:0000256" key="2">
    <source>
        <dbReference type="ARBA" id="ARBA00022448"/>
    </source>
</evidence>
<sequence length="224" mass="23854">MIETMKNLMLRGGAGWVMWLLIGLSVISLAIAIERAWVLLRQGGEVRTLVLDLNRLLRAGEVDYAQELLAKSKCVEATVAQAGLVELERGPKAAEQSMAAARGVERSRLEERLGFLGTVGNNAPFVGLLGTVIGVVGAFEELGAGQVANTALAPEKVMSAIAEALVATAMGLVVAIPAVAVFNYFQGRITQTIERSETLGYVVLAYLEGRKAPSADRTSDVEDR</sequence>
<dbReference type="PANTHER" id="PTHR30625">
    <property type="entry name" value="PROTEIN TOLQ"/>
    <property type="match status" value="1"/>
</dbReference>
<gene>
    <name evidence="11" type="ORF">LZC95_49655</name>
</gene>
<dbReference type="RefSeq" id="WP_394845109.1">
    <property type="nucleotide sequence ID" value="NZ_CP089982.1"/>
</dbReference>
<proteinExistence type="inferred from homology"/>
<keyword evidence="12" id="KW-1185">Reference proteome</keyword>
<name>A0ABZ2K739_9BACT</name>
<evidence type="ECO:0000256" key="4">
    <source>
        <dbReference type="ARBA" id="ARBA00022692"/>
    </source>
</evidence>
<dbReference type="PANTHER" id="PTHR30625:SF15">
    <property type="entry name" value="BIOPOLYMER TRANSPORT PROTEIN EXBB"/>
    <property type="match status" value="1"/>
</dbReference>
<feature type="transmembrane region" description="Helical" evidence="9">
    <location>
        <begin position="13"/>
        <end position="33"/>
    </location>
</feature>
<keyword evidence="4 9" id="KW-0812">Transmembrane</keyword>